<dbReference type="GO" id="GO:0009734">
    <property type="term" value="P:auxin-activated signaling pathway"/>
    <property type="evidence" value="ECO:0007669"/>
    <property type="project" value="UniProtKB-UniRule"/>
</dbReference>
<dbReference type="GO" id="GO:0006355">
    <property type="term" value="P:regulation of DNA-templated transcription"/>
    <property type="evidence" value="ECO:0007669"/>
    <property type="project" value="InterPro"/>
</dbReference>
<keyword evidence="4 8" id="KW-0805">Transcription regulation</keyword>
<evidence type="ECO:0000313" key="13">
    <source>
        <dbReference type="Proteomes" id="UP001152523"/>
    </source>
</evidence>
<dbReference type="PANTHER" id="PTHR31734:SF6">
    <property type="entry name" value="AUXIN-RESPONSIVE PROTEIN IAA11"/>
    <property type="match status" value="1"/>
</dbReference>
<dbReference type="EMBL" id="CAMAPF010000028">
    <property type="protein sequence ID" value="CAH9075450.1"/>
    <property type="molecule type" value="Genomic_DNA"/>
</dbReference>
<dbReference type="AlphaFoldDB" id="A0AAV0FBJ5"/>
<dbReference type="Gene3D" id="3.10.20.90">
    <property type="entry name" value="Phosphatidylinositol 3-kinase Catalytic Subunit, Chain A, domain 1"/>
    <property type="match status" value="1"/>
</dbReference>
<dbReference type="Pfam" id="PF02309">
    <property type="entry name" value="AUX_IAA"/>
    <property type="match status" value="1"/>
</dbReference>
<evidence type="ECO:0000313" key="12">
    <source>
        <dbReference type="EMBL" id="CAH9132855.1"/>
    </source>
</evidence>
<evidence type="ECO:0000256" key="3">
    <source>
        <dbReference type="ARBA" id="ARBA00022491"/>
    </source>
</evidence>
<comment type="subcellular location">
    <subcellularLocation>
        <location evidence="1 8">Nucleus</location>
    </subcellularLocation>
</comment>
<dbReference type="PROSITE" id="PS51745">
    <property type="entry name" value="PB1"/>
    <property type="match status" value="1"/>
</dbReference>
<dbReference type="InterPro" id="IPR033389">
    <property type="entry name" value="AUX/IAA_dom"/>
</dbReference>
<dbReference type="InterPro" id="IPR003311">
    <property type="entry name" value="AUX_IAA"/>
</dbReference>
<feature type="compositionally biased region" description="Low complexity" evidence="9">
    <location>
        <begin position="83"/>
        <end position="97"/>
    </location>
</feature>
<dbReference type="Proteomes" id="UP001152523">
    <property type="component" value="Unassembled WGS sequence"/>
</dbReference>
<dbReference type="SUPFAM" id="SSF54277">
    <property type="entry name" value="CAD &amp; PB1 domains"/>
    <property type="match status" value="1"/>
</dbReference>
<evidence type="ECO:0000259" key="10">
    <source>
        <dbReference type="PROSITE" id="PS51745"/>
    </source>
</evidence>
<evidence type="ECO:0000256" key="7">
    <source>
        <dbReference type="ARBA" id="ARBA00023294"/>
    </source>
</evidence>
<evidence type="ECO:0000256" key="6">
    <source>
        <dbReference type="ARBA" id="ARBA00023242"/>
    </source>
</evidence>
<name>A0AAV0FBJ5_9ASTE</name>
<evidence type="ECO:0000256" key="5">
    <source>
        <dbReference type="ARBA" id="ARBA00023163"/>
    </source>
</evidence>
<comment type="caution">
    <text evidence="12">The sequence shown here is derived from an EMBL/GenBank/DDBJ whole genome shotgun (WGS) entry which is preliminary data.</text>
</comment>
<evidence type="ECO:0000256" key="4">
    <source>
        <dbReference type="ARBA" id="ARBA00023015"/>
    </source>
</evidence>
<dbReference type="PANTHER" id="PTHR31734">
    <property type="entry name" value="AUXIN-RESPONSIVE PROTEIN IAA17"/>
    <property type="match status" value="1"/>
</dbReference>
<evidence type="ECO:0000256" key="2">
    <source>
        <dbReference type="ARBA" id="ARBA00006728"/>
    </source>
</evidence>
<keyword evidence="13" id="KW-1185">Reference proteome</keyword>
<comment type="function">
    <text evidence="8">Aux/IAA proteins are short-lived transcriptional factors that function as repressors of early auxin response genes at low auxin concentrations.</text>
</comment>
<reference evidence="12" key="1">
    <citation type="submission" date="2022-07" db="EMBL/GenBank/DDBJ databases">
        <authorList>
            <person name="Macas J."/>
            <person name="Novak P."/>
            <person name="Neumann P."/>
        </authorList>
    </citation>
    <scope>NUCLEOTIDE SEQUENCE</scope>
</reference>
<comment type="similarity">
    <text evidence="2 8">Belongs to the Aux/IAA family.</text>
</comment>
<accession>A0AAV0FBJ5</accession>
<keyword evidence="5 8" id="KW-0804">Transcription</keyword>
<proteinExistence type="inferred from homology"/>
<dbReference type="InterPro" id="IPR053793">
    <property type="entry name" value="PB1-like"/>
</dbReference>
<keyword evidence="7 8" id="KW-0927">Auxin signaling pathway</keyword>
<evidence type="ECO:0000256" key="9">
    <source>
        <dbReference type="SAM" id="MobiDB-lite"/>
    </source>
</evidence>
<keyword evidence="6 8" id="KW-0539">Nucleus</keyword>
<dbReference type="EMBL" id="CAMAPF010000973">
    <property type="protein sequence ID" value="CAH9132855.1"/>
    <property type="molecule type" value="Genomic_DNA"/>
</dbReference>
<gene>
    <name evidence="12" type="ORF">CEPIT_LOCUS32503</name>
    <name evidence="11" type="ORF">CEPIT_LOCUS5421</name>
</gene>
<evidence type="ECO:0000256" key="8">
    <source>
        <dbReference type="RuleBase" id="RU004549"/>
    </source>
</evidence>
<comment type="subunit">
    <text evidence="8">Homodimers and heterodimers.</text>
</comment>
<dbReference type="GO" id="GO:0005634">
    <property type="term" value="C:nucleus"/>
    <property type="evidence" value="ECO:0007669"/>
    <property type="project" value="UniProtKB-SubCell"/>
</dbReference>
<evidence type="ECO:0000256" key="1">
    <source>
        <dbReference type="ARBA" id="ARBA00004123"/>
    </source>
</evidence>
<protein>
    <recommendedName>
        <fullName evidence="8">Auxin-responsive protein</fullName>
    </recommendedName>
</protein>
<feature type="region of interest" description="Disordered" evidence="9">
    <location>
        <begin position="77"/>
        <end position="97"/>
    </location>
</feature>
<keyword evidence="3 8" id="KW-0678">Repressor</keyword>
<organism evidence="12 13">
    <name type="scientific">Cuscuta epithymum</name>
    <dbReference type="NCBI Taxonomy" id="186058"/>
    <lineage>
        <taxon>Eukaryota</taxon>
        <taxon>Viridiplantae</taxon>
        <taxon>Streptophyta</taxon>
        <taxon>Embryophyta</taxon>
        <taxon>Tracheophyta</taxon>
        <taxon>Spermatophyta</taxon>
        <taxon>Magnoliopsida</taxon>
        <taxon>eudicotyledons</taxon>
        <taxon>Gunneridae</taxon>
        <taxon>Pentapetalae</taxon>
        <taxon>asterids</taxon>
        <taxon>lamiids</taxon>
        <taxon>Solanales</taxon>
        <taxon>Convolvulaceae</taxon>
        <taxon>Cuscuteae</taxon>
        <taxon>Cuscuta</taxon>
        <taxon>Cuscuta subgen. Cuscuta</taxon>
    </lineage>
</organism>
<evidence type="ECO:0000313" key="11">
    <source>
        <dbReference type="EMBL" id="CAH9075450.1"/>
    </source>
</evidence>
<sequence>MDMDAATLELMDGGGGVVCGGSMSTVSESYSSHPEESNLELGLGLSLGGSGGGGLKKAKVGFWGQYPGRNRILTAEDFPSGVSKTSSSSSSSSSATKASNAFCGSKRAAESSSPPRSGLSQVVGWPPIRTYRINSLVSQPKSPVVEEGFSEKSKNKVIIVDNSSKINNDDAKDKNLAKKKSSFVKVNMDGVLIGRKVDLAAHTNYDNLACTLDDMFFIMPSKLGGPKFTTLSDSKNSEEKNGMTEASRLLDGSSEFVLTYEDKEGDWMLVGDVPWEIFVCSVKKLRIARKSEVNGLGLSVCDERNVRPMTTTINKPV</sequence>
<feature type="domain" description="PB1" evidence="10">
    <location>
        <begin position="181"/>
        <end position="303"/>
    </location>
</feature>